<accession>A0AAD9CVX0</accession>
<reference evidence="3" key="1">
    <citation type="submission" date="2023-02" db="EMBL/GenBank/DDBJ databases">
        <title>Identification and recombinant expression of a fungal hydrolase from Papiliotrema laurentii that hydrolyzes apple cutin and clears colloidal polyester polyurethane.</title>
        <authorList>
            <consortium name="DOE Joint Genome Institute"/>
            <person name="Roman V.A."/>
            <person name="Bojanowski C."/>
            <person name="Crable B.R."/>
            <person name="Wagner D.N."/>
            <person name="Hung C.S."/>
            <person name="Nadeau L.J."/>
            <person name="Schratz L."/>
            <person name="Haridas S."/>
            <person name="Pangilinan J."/>
            <person name="Lipzen A."/>
            <person name="Na H."/>
            <person name="Yan M."/>
            <person name="Ng V."/>
            <person name="Grigoriev I.V."/>
            <person name="Spatafora J.W."/>
            <person name="Barlow D."/>
            <person name="Biffinger J."/>
            <person name="Kelley-Loughnane N."/>
            <person name="Varaljay V.A."/>
            <person name="Crookes-Goodson W.J."/>
        </authorList>
    </citation>
    <scope>NUCLEOTIDE SEQUENCE</scope>
    <source>
        <strain evidence="3">5307AH</strain>
    </source>
</reference>
<name>A0AAD9CVX0_PAPLA</name>
<gene>
    <name evidence="3" type="ORF">DB88DRAFT_493292</name>
</gene>
<keyword evidence="1" id="KW-0175">Coiled coil</keyword>
<dbReference type="AlphaFoldDB" id="A0AAD9CVX0"/>
<feature type="coiled-coil region" evidence="1">
    <location>
        <begin position="254"/>
        <end position="288"/>
    </location>
</feature>
<comment type="caution">
    <text evidence="3">The sequence shown here is derived from an EMBL/GenBank/DDBJ whole genome shotgun (WGS) entry which is preliminary data.</text>
</comment>
<feature type="region of interest" description="Disordered" evidence="2">
    <location>
        <begin position="522"/>
        <end position="594"/>
    </location>
</feature>
<dbReference type="EMBL" id="JAODAN010000007">
    <property type="protein sequence ID" value="KAK1922954.1"/>
    <property type="molecule type" value="Genomic_DNA"/>
</dbReference>
<evidence type="ECO:0000313" key="3">
    <source>
        <dbReference type="EMBL" id="KAK1922954.1"/>
    </source>
</evidence>
<sequence length="840" mass="93166">MALPPVPPAPLHTTLPTSHPLIAELASLRQQLQQYQKSSHQSSIQLQGAKLELSLLKERYAALEATDATLRAEVDSLRAHPAPPPLQPQSTALTELSLAHRRLSAKLDLTESQLAAVTLELASAKQEIQRLGKEREADKATINELRRVEDDREEEIEWERAERRKAEEQKKLCQLALKEYSTLVHSLDPSAVPPEIPSVSTSNILQSPPELSDTSSMPPAGPPSPALSTSDTISNLLIGQKGVHRLFDDFTSTLSAKEKALHDSEAKIEELEQLLRTTRDQLEQETALRVAAQNDRETALRDDGSAAKVVERYMTFTQKTHATVHMHLDNLRARSAATQTSLRDEIAGLRAQLSSEHDRAEKLRIALDEMSEGLSREAAGRRREVGLRLKMLAVEEKRERRIEIWLDKVRRARAGPEGAVVEPDLLEALLDEGVEAVEKERPGLPEPKAWKRIIKRKPEPVQPRDDKEESIARVLLAEELVNTLVQDLQAETERRVELEKQRVEWLAKDAVNGVVPASFGPSETVFEIGDHGEPEGDAAKAQEGEGRVDGRKEGKGKSEEGEEDGEEDLDKEGEKLSIPAPPRTPSPLPETPPLLPRLRDLFEPLTDRYTPLQKALHDLSHSLTALRNAPMAFKAVQRKPMLNLSRRPDHTIQTLLDSIHEVIEDARVDVEIALADEERVFRGFEALLGVGKSGVVQGKEVISDAEEYIADRKEWEGYSKLETRVADIEHDITGIKRVVHESEGLETGEEGSTRLSELDLKTVSLPTRHPVSPLEDGERRRGSNILSSVGNVGRSFSSGLVSAPRRVGSFAGGLYRPKDKEGGEEEKVLLNGKTDDDGVE</sequence>
<dbReference type="Proteomes" id="UP001182556">
    <property type="component" value="Unassembled WGS sequence"/>
</dbReference>
<feature type="region of interest" description="Disordered" evidence="2">
    <location>
        <begin position="811"/>
        <end position="840"/>
    </location>
</feature>
<organism evidence="3 4">
    <name type="scientific">Papiliotrema laurentii</name>
    <name type="common">Cryptococcus laurentii</name>
    <dbReference type="NCBI Taxonomy" id="5418"/>
    <lineage>
        <taxon>Eukaryota</taxon>
        <taxon>Fungi</taxon>
        <taxon>Dikarya</taxon>
        <taxon>Basidiomycota</taxon>
        <taxon>Agaricomycotina</taxon>
        <taxon>Tremellomycetes</taxon>
        <taxon>Tremellales</taxon>
        <taxon>Rhynchogastremaceae</taxon>
        <taxon>Papiliotrema</taxon>
    </lineage>
</organism>
<feature type="region of interest" description="Disordered" evidence="2">
    <location>
        <begin position="194"/>
        <end position="231"/>
    </location>
</feature>
<feature type="compositionally biased region" description="Basic and acidic residues" evidence="2">
    <location>
        <begin position="528"/>
        <end position="559"/>
    </location>
</feature>
<feature type="compositionally biased region" description="Basic and acidic residues" evidence="2">
    <location>
        <begin position="816"/>
        <end position="840"/>
    </location>
</feature>
<evidence type="ECO:0000256" key="1">
    <source>
        <dbReference type="SAM" id="Coils"/>
    </source>
</evidence>
<feature type="compositionally biased region" description="Acidic residues" evidence="2">
    <location>
        <begin position="560"/>
        <end position="571"/>
    </location>
</feature>
<feature type="compositionally biased region" description="Pro residues" evidence="2">
    <location>
        <begin position="579"/>
        <end position="594"/>
    </location>
</feature>
<proteinExistence type="predicted"/>
<evidence type="ECO:0000256" key="2">
    <source>
        <dbReference type="SAM" id="MobiDB-lite"/>
    </source>
</evidence>
<dbReference type="Gene3D" id="1.10.287.1490">
    <property type="match status" value="1"/>
</dbReference>
<feature type="coiled-coil region" evidence="1">
    <location>
        <begin position="481"/>
        <end position="508"/>
    </location>
</feature>
<protein>
    <submittedName>
        <fullName evidence="3">Uncharacterized protein</fullName>
    </submittedName>
</protein>
<keyword evidence="4" id="KW-1185">Reference proteome</keyword>
<feature type="region of interest" description="Disordered" evidence="2">
    <location>
        <begin position="766"/>
        <end position="786"/>
    </location>
</feature>
<evidence type="ECO:0000313" key="4">
    <source>
        <dbReference type="Proteomes" id="UP001182556"/>
    </source>
</evidence>
<feature type="coiled-coil region" evidence="1">
    <location>
        <begin position="107"/>
        <end position="169"/>
    </location>
</feature>